<dbReference type="GO" id="GO:0005524">
    <property type="term" value="F:ATP binding"/>
    <property type="evidence" value="ECO:0007669"/>
    <property type="project" value="UniProtKB-UniRule"/>
</dbReference>
<dbReference type="SUPFAM" id="SSF56112">
    <property type="entry name" value="Protein kinase-like (PK-like)"/>
    <property type="match status" value="1"/>
</dbReference>
<dbReference type="SMART" id="SM00220">
    <property type="entry name" value="S_TKc"/>
    <property type="match status" value="1"/>
</dbReference>
<dbReference type="InterPro" id="IPR017441">
    <property type="entry name" value="Protein_kinase_ATP_BS"/>
</dbReference>
<comment type="catalytic activity">
    <reaction evidence="11">
        <text>L-seryl-[protein] + ATP = O-phospho-L-seryl-[protein] + ADP + H(+)</text>
        <dbReference type="Rhea" id="RHEA:17989"/>
        <dbReference type="Rhea" id="RHEA-COMP:9863"/>
        <dbReference type="Rhea" id="RHEA-COMP:11604"/>
        <dbReference type="ChEBI" id="CHEBI:15378"/>
        <dbReference type="ChEBI" id="CHEBI:29999"/>
        <dbReference type="ChEBI" id="CHEBI:30616"/>
        <dbReference type="ChEBI" id="CHEBI:83421"/>
        <dbReference type="ChEBI" id="CHEBI:456216"/>
        <dbReference type="EC" id="2.7.11.1"/>
    </reaction>
</comment>
<dbReference type="EC" id="2.7.11.1" evidence="3"/>
<evidence type="ECO:0000256" key="2">
    <source>
        <dbReference type="ARBA" id="ARBA00010791"/>
    </source>
</evidence>
<dbReference type="GO" id="GO:0005935">
    <property type="term" value="C:cellular bud neck"/>
    <property type="evidence" value="ECO:0007669"/>
    <property type="project" value="UniProtKB-SubCell"/>
</dbReference>
<dbReference type="FunFam" id="1.10.510.10:FF:000394">
    <property type="entry name" value="Serine/threonine-protein kinase HSL1"/>
    <property type="match status" value="1"/>
</dbReference>
<dbReference type="GO" id="GO:0004674">
    <property type="term" value="F:protein serine/threonine kinase activity"/>
    <property type="evidence" value="ECO:0007669"/>
    <property type="project" value="UniProtKB-KW"/>
</dbReference>
<evidence type="ECO:0000256" key="11">
    <source>
        <dbReference type="ARBA" id="ARBA00048679"/>
    </source>
</evidence>
<dbReference type="PANTHER" id="PTHR24346:SF110">
    <property type="entry name" value="NON-SPECIFIC SERINE_THREONINE PROTEIN KINASE"/>
    <property type="match status" value="1"/>
</dbReference>
<dbReference type="InterPro" id="IPR011009">
    <property type="entry name" value="Kinase-like_dom_sf"/>
</dbReference>
<name>A0A9P6A4U3_PLEER</name>
<evidence type="ECO:0000313" key="15">
    <source>
        <dbReference type="EMBL" id="KAF9499594.1"/>
    </source>
</evidence>
<evidence type="ECO:0000256" key="8">
    <source>
        <dbReference type="ARBA" id="ARBA00022777"/>
    </source>
</evidence>
<feature type="region of interest" description="Disordered" evidence="13">
    <location>
        <begin position="370"/>
        <end position="425"/>
    </location>
</feature>
<keyword evidence="8" id="KW-0418">Kinase</keyword>
<protein>
    <recommendedName>
        <fullName evidence="3">non-specific serine/threonine protein kinase</fullName>
        <ecNumber evidence="3">2.7.11.1</ecNumber>
    </recommendedName>
</protein>
<feature type="domain" description="Protein kinase" evidence="14">
    <location>
        <begin position="25"/>
        <end position="291"/>
    </location>
</feature>
<dbReference type="EMBL" id="MU154531">
    <property type="protein sequence ID" value="KAF9499594.1"/>
    <property type="molecule type" value="Genomic_DNA"/>
</dbReference>
<keyword evidence="6" id="KW-0808">Transferase</keyword>
<evidence type="ECO:0000256" key="10">
    <source>
        <dbReference type="ARBA" id="ARBA00047899"/>
    </source>
</evidence>
<dbReference type="PROSITE" id="PS00107">
    <property type="entry name" value="PROTEIN_KINASE_ATP"/>
    <property type="match status" value="1"/>
</dbReference>
<evidence type="ECO:0000256" key="6">
    <source>
        <dbReference type="ARBA" id="ARBA00022679"/>
    </source>
</evidence>
<reference evidence="15" key="1">
    <citation type="submission" date="2020-11" db="EMBL/GenBank/DDBJ databases">
        <authorList>
            <consortium name="DOE Joint Genome Institute"/>
            <person name="Ahrendt S."/>
            <person name="Riley R."/>
            <person name="Andreopoulos W."/>
            <person name="Labutti K."/>
            <person name="Pangilinan J."/>
            <person name="Ruiz-Duenas F.J."/>
            <person name="Barrasa J.M."/>
            <person name="Sanchez-Garcia M."/>
            <person name="Camarero S."/>
            <person name="Miyauchi S."/>
            <person name="Serrano A."/>
            <person name="Linde D."/>
            <person name="Babiker R."/>
            <person name="Drula E."/>
            <person name="Ayuso-Fernandez I."/>
            <person name="Pacheco R."/>
            <person name="Padilla G."/>
            <person name="Ferreira P."/>
            <person name="Barriuso J."/>
            <person name="Kellner H."/>
            <person name="Castanera R."/>
            <person name="Alfaro M."/>
            <person name="Ramirez L."/>
            <person name="Pisabarro A.G."/>
            <person name="Kuo A."/>
            <person name="Tritt A."/>
            <person name="Lipzen A."/>
            <person name="He G."/>
            <person name="Yan M."/>
            <person name="Ng V."/>
            <person name="Cullen D."/>
            <person name="Martin F."/>
            <person name="Rosso M.-N."/>
            <person name="Henrissat B."/>
            <person name="Hibbett D."/>
            <person name="Martinez A.T."/>
            <person name="Grigoriev I.V."/>
        </authorList>
    </citation>
    <scope>NUCLEOTIDE SEQUENCE</scope>
    <source>
        <strain evidence="15">ATCC 90797</strain>
    </source>
</reference>
<feature type="compositionally biased region" description="Low complexity" evidence="13">
    <location>
        <begin position="520"/>
        <end position="530"/>
    </location>
</feature>
<keyword evidence="9 12" id="KW-0067">ATP-binding</keyword>
<feature type="region of interest" description="Disordered" evidence="13">
    <location>
        <begin position="1"/>
        <end position="20"/>
    </location>
</feature>
<evidence type="ECO:0000256" key="5">
    <source>
        <dbReference type="ARBA" id="ARBA00022553"/>
    </source>
</evidence>
<gene>
    <name evidence="15" type="ORF">BDN71DRAFT_1464094</name>
</gene>
<feature type="binding site" evidence="12">
    <location>
        <position position="54"/>
    </location>
    <ligand>
        <name>ATP</name>
        <dbReference type="ChEBI" id="CHEBI:30616"/>
    </ligand>
</feature>
<feature type="region of interest" description="Disordered" evidence="13">
    <location>
        <begin position="580"/>
        <end position="613"/>
    </location>
</feature>
<evidence type="ECO:0000256" key="4">
    <source>
        <dbReference type="ARBA" id="ARBA00022527"/>
    </source>
</evidence>
<dbReference type="GO" id="GO:0005940">
    <property type="term" value="C:septin ring"/>
    <property type="evidence" value="ECO:0007669"/>
    <property type="project" value="UniProtKB-ARBA"/>
</dbReference>
<evidence type="ECO:0000256" key="1">
    <source>
        <dbReference type="ARBA" id="ARBA00004266"/>
    </source>
</evidence>
<feature type="region of interest" description="Disordered" evidence="13">
    <location>
        <begin position="513"/>
        <end position="549"/>
    </location>
</feature>
<evidence type="ECO:0000313" key="16">
    <source>
        <dbReference type="Proteomes" id="UP000807025"/>
    </source>
</evidence>
<dbReference type="PROSITE" id="PS50011">
    <property type="entry name" value="PROTEIN_KINASE_DOM"/>
    <property type="match status" value="1"/>
</dbReference>
<comment type="subcellular location">
    <subcellularLocation>
        <location evidence="1">Bud neck</location>
    </subcellularLocation>
</comment>
<dbReference type="Proteomes" id="UP000807025">
    <property type="component" value="Unassembled WGS sequence"/>
</dbReference>
<accession>A0A9P6A4U3</accession>
<comment type="catalytic activity">
    <reaction evidence="10">
        <text>L-threonyl-[protein] + ATP = O-phospho-L-threonyl-[protein] + ADP + H(+)</text>
        <dbReference type="Rhea" id="RHEA:46608"/>
        <dbReference type="Rhea" id="RHEA-COMP:11060"/>
        <dbReference type="Rhea" id="RHEA-COMP:11605"/>
        <dbReference type="ChEBI" id="CHEBI:15378"/>
        <dbReference type="ChEBI" id="CHEBI:30013"/>
        <dbReference type="ChEBI" id="CHEBI:30616"/>
        <dbReference type="ChEBI" id="CHEBI:61977"/>
        <dbReference type="ChEBI" id="CHEBI:456216"/>
        <dbReference type="EC" id="2.7.11.1"/>
    </reaction>
</comment>
<keyword evidence="4" id="KW-0723">Serine/threonine-protein kinase</keyword>
<dbReference type="OrthoDB" id="193931at2759"/>
<feature type="compositionally biased region" description="Basic residues" evidence="13">
    <location>
        <begin position="377"/>
        <end position="389"/>
    </location>
</feature>
<dbReference type="Gene3D" id="1.10.510.10">
    <property type="entry name" value="Transferase(Phosphotransferase) domain 1"/>
    <property type="match status" value="1"/>
</dbReference>
<evidence type="ECO:0000256" key="13">
    <source>
        <dbReference type="SAM" id="MobiDB-lite"/>
    </source>
</evidence>
<keyword evidence="7 12" id="KW-0547">Nucleotide-binding</keyword>
<feature type="compositionally biased region" description="Polar residues" evidence="13">
    <location>
        <begin position="395"/>
        <end position="408"/>
    </location>
</feature>
<dbReference type="PANTHER" id="PTHR24346">
    <property type="entry name" value="MAP/MICROTUBULE AFFINITY-REGULATING KINASE"/>
    <property type="match status" value="1"/>
</dbReference>
<dbReference type="InterPro" id="IPR008271">
    <property type="entry name" value="Ser/Thr_kinase_AS"/>
</dbReference>
<dbReference type="AlphaFoldDB" id="A0A9P6A4U3"/>
<keyword evidence="5" id="KW-0597">Phosphoprotein</keyword>
<dbReference type="GO" id="GO:0035556">
    <property type="term" value="P:intracellular signal transduction"/>
    <property type="evidence" value="ECO:0007669"/>
    <property type="project" value="TreeGrafter"/>
</dbReference>
<evidence type="ECO:0000256" key="3">
    <source>
        <dbReference type="ARBA" id="ARBA00012513"/>
    </source>
</evidence>
<comment type="caution">
    <text evidence="15">The sequence shown here is derived from an EMBL/GenBank/DDBJ whole genome shotgun (WGS) entry which is preliminary data.</text>
</comment>
<dbReference type="Pfam" id="PF00069">
    <property type="entry name" value="Pkinase"/>
    <property type="match status" value="1"/>
</dbReference>
<evidence type="ECO:0000256" key="7">
    <source>
        <dbReference type="ARBA" id="ARBA00022741"/>
    </source>
</evidence>
<dbReference type="PROSITE" id="PS00108">
    <property type="entry name" value="PROTEIN_KINASE_ST"/>
    <property type="match status" value="1"/>
</dbReference>
<evidence type="ECO:0000256" key="12">
    <source>
        <dbReference type="PROSITE-ProRule" id="PRU10141"/>
    </source>
</evidence>
<organism evidence="15 16">
    <name type="scientific">Pleurotus eryngii</name>
    <name type="common">Boletus of the steppes</name>
    <dbReference type="NCBI Taxonomy" id="5323"/>
    <lineage>
        <taxon>Eukaryota</taxon>
        <taxon>Fungi</taxon>
        <taxon>Dikarya</taxon>
        <taxon>Basidiomycota</taxon>
        <taxon>Agaricomycotina</taxon>
        <taxon>Agaricomycetes</taxon>
        <taxon>Agaricomycetidae</taxon>
        <taxon>Agaricales</taxon>
        <taxon>Pleurotineae</taxon>
        <taxon>Pleurotaceae</taxon>
        <taxon>Pleurotus</taxon>
    </lineage>
</organism>
<dbReference type="CDD" id="cd14081">
    <property type="entry name" value="STKc_BRSK1_2"/>
    <property type="match status" value="1"/>
</dbReference>
<evidence type="ECO:0000256" key="9">
    <source>
        <dbReference type="ARBA" id="ARBA00022840"/>
    </source>
</evidence>
<evidence type="ECO:0000259" key="14">
    <source>
        <dbReference type="PROSITE" id="PS50011"/>
    </source>
</evidence>
<comment type="similarity">
    <text evidence="2">Belongs to the protein kinase superfamily. CAMK Ser/Thr protein kinase family. NIM1 subfamily.</text>
</comment>
<keyword evidence="16" id="KW-1185">Reference proteome</keyword>
<sequence length="754" mass="83722">MSRDDFPRLPRSKRPPADPKRIGLWKIGRTIGKGSSGRVRIARHSKSGQYAAVKIVSNVSLNSRVSLHNLAEGTGQNQLAIEREIVVMKLIDHPNIMKLYDVWETSTELYLILEYVQGGELFEYLCNKGKLPTLEALDYFQQIIAAVDYCHRLNIAHRDLKPENILLDQDLNVKIADFGMAAWQANAVNNGLLRTSCGSPHYVAPEICSGQSYSGSAADIWSCGIILFALLVGKLPFDAEDIEPLLDKVKLGIFKMPADIDPLAQNLIYRMLKTDAKARITMPEILDHPFFKLHEPRTTLRLPTLDIVSSPASGLTSIDPDIFANLRTLWHGTPDPEIMKCLTNDEQNWQKGIYSLLVEYRQKHLEECEEENVMMSSRKKRATTQRRAAKALESIPSQPESPIMNSPSNLPPRTGPPTPRRATRRAAWAESIASFQEHRAGALASPNQAASVLSPLSPLLDALNVPNVTAAELQDEKIQTFFLQIAERLNSMQTPGMAQDGISQALDVPISRPTGLAPEPTGTTGRTTRPLSIRHKERPGNTPEGKENSKVGAVARVLSVGKRRRVKIVEPLKRPTVVTKKKHSQDVISPAFSEDGSSFSSSPSPTLPTSSTPPKRAWFGNVFKLRPLSHSLFSLYDEQETSNECRRIIGEMEVGVSLEILDGSPVLRCKLENAKDPSGYLNVKGVKFRAEVRQSQGPEGFPIEVVIVHESGSTDTFKEIVRRLKREWFLDTEPEQSPPMNTIAPQPMGVFEAI</sequence>
<dbReference type="InterPro" id="IPR000719">
    <property type="entry name" value="Prot_kinase_dom"/>
</dbReference>
<feature type="compositionally biased region" description="Low complexity" evidence="13">
    <location>
        <begin position="597"/>
        <end position="613"/>
    </location>
</feature>
<feature type="compositionally biased region" description="Pro residues" evidence="13">
    <location>
        <begin position="409"/>
        <end position="419"/>
    </location>
</feature>
<proteinExistence type="inferred from homology"/>